<reference evidence="2" key="1">
    <citation type="submission" date="2024-06" db="EMBL/GenBank/DDBJ databases">
        <title>Sequencing and assembly of the genome of Dyadobacter sp. strain 676, a symbiont of Cyamopsis tetragonoloba.</title>
        <authorList>
            <person name="Guro P."/>
            <person name="Sazanova A."/>
            <person name="Kuznetsova I."/>
            <person name="Belimov A."/>
            <person name="Safronova V."/>
        </authorList>
    </citation>
    <scope>NUCLEOTIDE SEQUENCE</scope>
    <source>
        <strain evidence="2">676</strain>
    </source>
</reference>
<organism evidence="2">
    <name type="scientific">Dyadobacter sp. 676</name>
    <dbReference type="NCBI Taxonomy" id="3088362"/>
    <lineage>
        <taxon>Bacteria</taxon>
        <taxon>Pseudomonadati</taxon>
        <taxon>Bacteroidota</taxon>
        <taxon>Cytophagia</taxon>
        <taxon>Cytophagales</taxon>
        <taxon>Spirosomataceae</taxon>
        <taxon>Dyadobacter</taxon>
    </lineage>
</organism>
<sequence length="167" mass="19019">MNSLQLFFASNSYVSVTKIAQLSRLVPEPRYGLPFGLPYVLVNLFPFRTSPPLFPSRSRLGFAQIHFVTLNKLKMGNHIGHPAENLLSLPYWAKKVLTFDEAAEYTGLSKSYLYKLTAKGEVPHFKPRAKMIYFNREELETWLLQGKVKSAEEIEAIAASKILARKK</sequence>
<evidence type="ECO:0000259" key="1">
    <source>
        <dbReference type="Pfam" id="PF12728"/>
    </source>
</evidence>
<dbReference type="Pfam" id="PF12728">
    <property type="entry name" value="HTH_17"/>
    <property type="match status" value="1"/>
</dbReference>
<gene>
    <name evidence="2" type="ORF">ABV298_09650</name>
</gene>
<dbReference type="EMBL" id="CP159289">
    <property type="protein sequence ID" value="XCH26634.1"/>
    <property type="molecule type" value="Genomic_DNA"/>
</dbReference>
<dbReference type="InterPro" id="IPR010093">
    <property type="entry name" value="SinI_DNA-bd"/>
</dbReference>
<dbReference type="AlphaFoldDB" id="A0AAU8FT22"/>
<name>A0AAU8FT22_9BACT</name>
<evidence type="ECO:0000313" key="2">
    <source>
        <dbReference type="EMBL" id="XCH26634.1"/>
    </source>
</evidence>
<feature type="domain" description="Helix-turn-helix" evidence="1">
    <location>
        <begin position="96"/>
        <end position="145"/>
    </location>
</feature>
<dbReference type="InterPro" id="IPR009061">
    <property type="entry name" value="DNA-bd_dom_put_sf"/>
</dbReference>
<proteinExistence type="predicted"/>
<dbReference type="RefSeq" id="WP_353721918.1">
    <property type="nucleotide sequence ID" value="NZ_CP159289.1"/>
</dbReference>
<protein>
    <submittedName>
        <fullName evidence="2">Helix-turn-helix domain-containing protein</fullName>
    </submittedName>
</protein>
<dbReference type="GO" id="GO:0003677">
    <property type="term" value="F:DNA binding"/>
    <property type="evidence" value="ECO:0007669"/>
    <property type="project" value="InterPro"/>
</dbReference>
<dbReference type="SUPFAM" id="SSF46955">
    <property type="entry name" value="Putative DNA-binding domain"/>
    <property type="match status" value="1"/>
</dbReference>
<dbReference type="NCBIfam" id="TIGR01764">
    <property type="entry name" value="excise"/>
    <property type="match status" value="1"/>
</dbReference>
<accession>A0AAU8FT22</accession>
<dbReference type="InterPro" id="IPR041657">
    <property type="entry name" value="HTH_17"/>
</dbReference>